<name>A1ZYM4_MICM2</name>
<proteinExistence type="predicted"/>
<dbReference type="AlphaFoldDB" id="A1ZYM4"/>
<gene>
    <name evidence="1" type="ORF">M23134_06269</name>
</gene>
<keyword evidence="2" id="KW-1185">Reference proteome</keyword>
<comment type="caution">
    <text evidence="1">The sequence shown here is derived from an EMBL/GenBank/DDBJ whole genome shotgun (WGS) entry which is preliminary data.</text>
</comment>
<dbReference type="EMBL" id="AAWS01000067">
    <property type="protein sequence ID" value="EAY24527.1"/>
    <property type="molecule type" value="Genomic_DNA"/>
</dbReference>
<protein>
    <submittedName>
        <fullName evidence="1">Uncharacterized protein</fullName>
    </submittedName>
</protein>
<evidence type="ECO:0000313" key="1">
    <source>
        <dbReference type="EMBL" id="EAY24527.1"/>
    </source>
</evidence>
<evidence type="ECO:0000313" key="2">
    <source>
        <dbReference type="Proteomes" id="UP000004095"/>
    </source>
</evidence>
<organism evidence="1 2">
    <name type="scientific">Microscilla marina ATCC 23134</name>
    <dbReference type="NCBI Taxonomy" id="313606"/>
    <lineage>
        <taxon>Bacteria</taxon>
        <taxon>Pseudomonadati</taxon>
        <taxon>Bacteroidota</taxon>
        <taxon>Cytophagia</taxon>
        <taxon>Cytophagales</taxon>
        <taxon>Microscillaceae</taxon>
        <taxon>Microscilla</taxon>
    </lineage>
</organism>
<accession>A1ZYM4</accession>
<reference evidence="1 2" key="1">
    <citation type="submission" date="2007-01" db="EMBL/GenBank/DDBJ databases">
        <authorList>
            <person name="Haygood M."/>
            <person name="Podell S."/>
            <person name="Anderson C."/>
            <person name="Hopkinson B."/>
            <person name="Roe K."/>
            <person name="Barbeau K."/>
            <person name="Gaasterland T."/>
            <person name="Ferriera S."/>
            <person name="Johnson J."/>
            <person name="Kravitz S."/>
            <person name="Beeson K."/>
            <person name="Sutton G."/>
            <person name="Rogers Y.-H."/>
            <person name="Friedman R."/>
            <person name="Frazier M."/>
            <person name="Venter J.C."/>
        </authorList>
    </citation>
    <scope>NUCLEOTIDE SEQUENCE [LARGE SCALE GENOMIC DNA]</scope>
    <source>
        <strain evidence="1 2">ATCC 23134</strain>
    </source>
</reference>
<dbReference type="Proteomes" id="UP000004095">
    <property type="component" value="Unassembled WGS sequence"/>
</dbReference>
<sequence>MLRELASIFNYLRKPLLLLNDEKLLKSMDKMNDLPLII</sequence>